<organism evidence="5 6">
    <name type="scientific">Sediminicoccus rosea</name>
    <dbReference type="NCBI Taxonomy" id="1225128"/>
    <lineage>
        <taxon>Bacteria</taxon>
        <taxon>Pseudomonadati</taxon>
        <taxon>Pseudomonadota</taxon>
        <taxon>Alphaproteobacteria</taxon>
        <taxon>Acetobacterales</taxon>
        <taxon>Roseomonadaceae</taxon>
        <taxon>Sediminicoccus</taxon>
    </lineage>
</organism>
<dbReference type="RefSeq" id="WP_318647884.1">
    <property type="nucleotide sequence ID" value="NZ_CP137852.1"/>
</dbReference>
<dbReference type="InterPro" id="IPR012332">
    <property type="entry name" value="Autotransporter_pectin_lyase_C"/>
</dbReference>
<evidence type="ECO:0000256" key="3">
    <source>
        <dbReference type="SAM" id="SignalP"/>
    </source>
</evidence>
<dbReference type="Pfam" id="PF03797">
    <property type="entry name" value="Autotransporter"/>
    <property type="match status" value="1"/>
</dbReference>
<dbReference type="Pfam" id="PF12951">
    <property type="entry name" value="PATR"/>
    <property type="match status" value="6"/>
</dbReference>
<protein>
    <submittedName>
        <fullName evidence="5">Autotransporter domain-containing protein</fullName>
    </submittedName>
</protein>
<dbReference type="InterPro" id="IPR013425">
    <property type="entry name" value="Autotrns_rpt"/>
</dbReference>
<dbReference type="Gene3D" id="2.160.20.20">
    <property type="match status" value="2"/>
</dbReference>
<keyword evidence="6" id="KW-1185">Reference proteome</keyword>
<dbReference type="SMART" id="SM00869">
    <property type="entry name" value="Autotransporter"/>
    <property type="match status" value="1"/>
</dbReference>
<evidence type="ECO:0000259" key="4">
    <source>
        <dbReference type="PROSITE" id="PS51208"/>
    </source>
</evidence>
<dbReference type="Gene3D" id="2.40.128.130">
    <property type="entry name" value="Autotransporter beta-domain"/>
    <property type="match status" value="1"/>
</dbReference>
<feature type="compositionally biased region" description="Gly residues" evidence="2">
    <location>
        <begin position="92"/>
        <end position="109"/>
    </location>
</feature>
<evidence type="ECO:0000313" key="6">
    <source>
        <dbReference type="Proteomes" id="UP001305521"/>
    </source>
</evidence>
<evidence type="ECO:0000313" key="5">
    <source>
        <dbReference type="EMBL" id="WPB83927.1"/>
    </source>
</evidence>
<sequence length="1350" mass="127308">MKRLPAALLATTALVAVMSLAQPAWSTGGAGGNGGAGGTNSATATGGAGGNRTGTAGGGGGGAGATGGAGGSAGAGAGGAGGATAGAAGAAGQDGAGVGASGGGGGAHGAVGMLLPSAPTTGGQGGQGGQGSAGGSGGGGGAGGWGAAVTSNPGTATLNATLTGGDGGNGGSGGGGGLNGGGGAGGTGLHLGSAVTRVTINAAVTGGNGGNATSPAAAGAGGAGIAIGTIFTTNLVIGAAVSGGLAGNGGAQGFALSTGTTGAHRLTIAPGGSLNGGISIGTGSSLTLAQATDVTISNVISGGGSLEIDGTGMVTLSGANTYSGGTILLSGAVSVAADAALGQVNSGVGLRVTGNSRLITTASFSSSRVITLSALNGGVFAPALGTVLTLTGSITQSGTPIAGFTVAGQGTLIYTGTGAPRMTAINTGATLQIGAGGTTGSLGTGPITNDGTLILNRSNTLTMNNAISGTGGLIHNGTGTTTLGGTLSYTGPTRVQAGTLVLTTAGLFSGGTARFEVASGATLNLTGLSGVLAAATLDGGGAVQLPGSGRLSLNGDSSFSGVISGGAALRLAGGATILSGSNTFSGGTTIEAGATLQLGQGGTTGSVPGAVENNGTLAFHRSDAVSMAEAISGTGSLVQMGPGTLTLTGANTYAGTTTIAGGTLRVGDGAASGTLGAGAIVNNGTLGFARPDAISLPNNMTGTGALSLASGTVTATGSLGHGGGTTIGSGARLNIGNGGTTGSLAGNVVNNGTLSFARSDNVTFAGAISGPGGLQQNGTGNLILTGANTYTGPTVVNSGTLSVNGSISSASVITVAAGATLGGSGQMGAVTVPAGGTMAPGNSIGTINLAGLTLDSGSTTAIEIEGSAIDRINVTGNASLGGTLRLLPLGGSYRFDTTYVIIQAGSITGSFATVTTAGSFGAGVTPTVSVTATQVQLALTPAILLATPELTPGPTATDPAAPTVARAPGIPGFLTHNLRATAAALDAANRAGGNLNPLFPVYSQPAATIGFAVNQLSGEVATSIGAMGFAAGEQFLAALLDPLGHGRASQLGGRLSAGSDGSDALPSDGKRYAVWGSAMGAYNRTTGDAQDGSASRTTRMTGFVLGMDHLIGAQGMLGLAIAVGESSAALASGQGSASANLGQIGAYGSTRLGSFTLAGAGAVTLMDVDSSRTQYALGSDQQRAGFSARVTSLRAEARQDGLVAGGFRLQPLVAIQWQQVNNQGYTESGLVAGTATGLTVAGQSQTSLRTELGGQLRGSVQLGTLPVQSFLRAAWASYLVRDAAMTVTFASLPDAGFVVRGARADANAALVSAGVEMPLTRGWTLGARVDGEFSGNVTQLAGTARLRYTF</sequence>
<proteinExistence type="predicted"/>
<feature type="domain" description="Autotransporter" evidence="4">
    <location>
        <begin position="1067"/>
        <end position="1350"/>
    </location>
</feature>
<dbReference type="Proteomes" id="UP001305521">
    <property type="component" value="Chromosome"/>
</dbReference>
<reference evidence="5 6" key="1">
    <citation type="submission" date="2023-11" db="EMBL/GenBank/DDBJ databases">
        <title>Arctic aerobic anoxygenic photoheterotroph Sediminicoccus rosea KRV36 adapts its photosynthesis to long days of polar summer.</title>
        <authorList>
            <person name="Tomasch J."/>
            <person name="Kopejtka K."/>
            <person name="Bily T."/>
            <person name="Gardiner A.T."/>
            <person name="Gardian Z."/>
            <person name="Shivaramu S."/>
            <person name="Koblizek M."/>
            <person name="Engelhardt F."/>
            <person name="Kaftan D."/>
        </authorList>
    </citation>
    <scope>NUCLEOTIDE SEQUENCE [LARGE SCALE GENOMIC DNA]</scope>
    <source>
        <strain evidence="5 6">R-30</strain>
    </source>
</reference>
<feature type="compositionally biased region" description="Gly residues" evidence="2">
    <location>
        <begin position="58"/>
        <end position="84"/>
    </location>
</feature>
<dbReference type="SUPFAM" id="SSF103515">
    <property type="entry name" value="Autotransporter"/>
    <property type="match status" value="1"/>
</dbReference>
<dbReference type="SUPFAM" id="SSF51126">
    <property type="entry name" value="Pectin lyase-like"/>
    <property type="match status" value="3"/>
</dbReference>
<keyword evidence="1 3" id="KW-0732">Signal</keyword>
<feature type="chain" id="PRO_5045348431" evidence="3">
    <location>
        <begin position="22"/>
        <end position="1350"/>
    </location>
</feature>
<feature type="region of interest" description="Disordered" evidence="2">
    <location>
        <begin position="58"/>
        <end position="152"/>
    </location>
</feature>
<evidence type="ECO:0000256" key="2">
    <source>
        <dbReference type="SAM" id="MobiDB-lite"/>
    </source>
</evidence>
<feature type="signal peptide" evidence="3">
    <location>
        <begin position="1"/>
        <end position="21"/>
    </location>
</feature>
<dbReference type="InterPro" id="IPR036709">
    <property type="entry name" value="Autotransporte_beta_dom_sf"/>
</dbReference>
<dbReference type="NCBIfam" id="TIGR02601">
    <property type="entry name" value="autotrns_rpt"/>
    <property type="match status" value="5"/>
</dbReference>
<dbReference type="EMBL" id="CP137852">
    <property type="protein sequence ID" value="WPB83927.1"/>
    <property type="molecule type" value="Genomic_DNA"/>
</dbReference>
<dbReference type="InterPro" id="IPR011050">
    <property type="entry name" value="Pectin_lyase_fold/virulence"/>
</dbReference>
<gene>
    <name evidence="5" type="ORF">R9Z33_17650</name>
</gene>
<accession>A0ABZ0PE84</accession>
<evidence type="ECO:0000256" key="1">
    <source>
        <dbReference type="ARBA" id="ARBA00022729"/>
    </source>
</evidence>
<name>A0ABZ0PE84_9PROT</name>
<dbReference type="InterPro" id="IPR005546">
    <property type="entry name" value="Autotransporte_beta"/>
</dbReference>
<dbReference type="PROSITE" id="PS51208">
    <property type="entry name" value="AUTOTRANSPORTER"/>
    <property type="match status" value="1"/>
</dbReference>
<feature type="compositionally biased region" description="Gly residues" evidence="2">
    <location>
        <begin position="122"/>
        <end position="146"/>
    </location>
</feature>